<feature type="compositionally biased region" description="Low complexity" evidence="1">
    <location>
        <begin position="59"/>
        <end position="78"/>
    </location>
</feature>
<evidence type="ECO:0000313" key="2">
    <source>
        <dbReference type="EMBL" id="BBX57348.1"/>
    </source>
</evidence>
<keyword evidence="3" id="KW-1185">Reference proteome</keyword>
<feature type="region of interest" description="Disordered" evidence="1">
    <location>
        <begin position="1"/>
        <end position="26"/>
    </location>
</feature>
<dbReference type="AlphaFoldDB" id="A0A7I7LC45"/>
<feature type="compositionally biased region" description="Polar residues" evidence="1">
    <location>
        <begin position="7"/>
        <end position="16"/>
    </location>
</feature>
<gene>
    <name evidence="2" type="ORF">MSHO_26930</name>
</gene>
<evidence type="ECO:0000313" key="3">
    <source>
        <dbReference type="Proteomes" id="UP000467164"/>
    </source>
</evidence>
<dbReference type="Proteomes" id="UP000467164">
    <property type="component" value="Chromosome"/>
</dbReference>
<reference evidence="2 3" key="1">
    <citation type="journal article" date="2019" name="Emerg. Microbes Infect.">
        <title>Comprehensive subspecies identification of 175 nontuberculous mycobacteria species based on 7547 genomic profiles.</title>
        <authorList>
            <person name="Matsumoto Y."/>
            <person name="Kinjo T."/>
            <person name="Motooka D."/>
            <person name="Nabeya D."/>
            <person name="Jung N."/>
            <person name="Uechi K."/>
            <person name="Horii T."/>
            <person name="Iida T."/>
            <person name="Fujita J."/>
            <person name="Nakamura S."/>
        </authorList>
    </citation>
    <scope>NUCLEOTIDE SEQUENCE [LARGE SCALE GENOMIC DNA]</scope>
    <source>
        <strain evidence="2 3">JCM 12657</strain>
    </source>
</reference>
<sequence length="104" mass="10730">MRPHHPNSISQNTIHIKQTRPKPNQPAYGAAALAMACDAAPCHAPSARLEVTDPNEATAEPSSPANASQAAAAASSGPDPAPEYIRAELISGANTEKIIAERPA</sequence>
<dbReference type="EMBL" id="AP022572">
    <property type="protein sequence ID" value="BBX57348.1"/>
    <property type="molecule type" value="Genomic_DNA"/>
</dbReference>
<evidence type="ECO:0000256" key="1">
    <source>
        <dbReference type="SAM" id="MobiDB-lite"/>
    </source>
</evidence>
<proteinExistence type="predicted"/>
<name>A0A7I7LC45_9MYCO</name>
<accession>A0A7I7LC45</accession>
<feature type="region of interest" description="Disordered" evidence="1">
    <location>
        <begin position="48"/>
        <end position="83"/>
    </location>
</feature>
<protein>
    <submittedName>
        <fullName evidence="2">Uncharacterized protein</fullName>
    </submittedName>
</protein>
<organism evidence="2 3">
    <name type="scientific">Mycobacterium shottsii</name>
    <dbReference type="NCBI Taxonomy" id="133549"/>
    <lineage>
        <taxon>Bacteria</taxon>
        <taxon>Bacillati</taxon>
        <taxon>Actinomycetota</taxon>
        <taxon>Actinomycetes</taxon>
        <taxon>Mycobacteriales</taxon>
        <taxon>Mycobacteriaceae</taxon>
        <taxon>Mycobacterium</taxon>
        <taxon>Mycobacterium ulcerans group</taxon>
    </lineage>
</organism>
<dbReference type="KEGG" id="msho:MSHO_26930"/>